<protein>
    <recommendedName>
        <fullName evidence="7">Nudix hydrolase domain-containing protein</fullName>
    </recommendedName>
</protein>
<evidence type="ECO:0000256" key="2">
    <source>
        <dbReference type="ARBA" id="ARBA00022679"/>
    </source>
</evidence>
<dbReference type="Pfam" id="PF13649">
    <property type="entry name" value="Methyltransf_25"/>
    <property type="match status" value="1"/>
</dbReference>
<evidence type="ECO:0000256" key="3">
    <source>
        <dbReference type="ARBA" id="ARBA00022691"/>
    </source>
</evidence>
<dbReference type="InterPro" id="IPR020084">
    <property type="entry name" value="NUDIX_hydrolase_CS"/>
</dbReference>
<reference evidence="8" key="1">
    <citation type="journal article" date="2020" name="Nat. Commun.">
        <title>Large-scale genome sequencing of mycorrhizal fungi provides insights into the early evolution of symbiotic traits.</title>
        <authorList>
            <person name="Miyauchi S."/>
            <person name="Kiss E."/>
            <person name="Kuo A."/>
            <person name="Drula E."/>
            <person name="Kohler A."/>
            <person name="Sanchez-Garcia M."/>
            <person name="Morin E."/>
            <person name="Andreopoulos B."/>
            <person name="Barry K.W."/>
            <person name="Bonito G."/>
            <person name="Buee M."/>
            <person name="Carver A."/>
            <person name="Chen C."/>
            <person name="Cichocki N."/>
            <person name="Clum A."/>
            <person name="Culley D."/>
            <person name="Crous P.W."/>
            <person name="Fauchery L."/>
            <person name="Girlanda M."/>
            <person name="Hayes R.D."/>
            <person name="Keri Z."/>
            <person name="LaButti K."/>
            <person name="Lipzen A."/>
            <person name="Lombard V."/>
            <person name="Magnuson J."/>
            <person name="Maillard F."/>
            <person name="Murat C."/>
            <person name="Nolan M."/>
            <person name="Ohm R.A."/>
            <person name="Pangilinan J."/>
            <person name="Pereira M.F."/>
            <person name="Perotto S."/>
            <person name="Peter M."/>
            <person name="Pfister S."/>
            <person name="Riley R."/>
            <person name="Sitrit Y."/>
            <person name="Stielow J.B."/>
            <person name="Szollosi G."/>
            <person name="Zifcakova L."/>
            <person name="Stursova M."/>
            <person name="Spatafora J.W."/>
            <person name="Tedersoo L."/>
            <person name="Vaario L.M."/>
            <person name="Yamada A."/>
            <person name="Yan M."/>
            <person name="Wang P."/>
            <person name="Xu J."/>
            <person name="Bruns T."/>
            <person name="Baldrian P."/>
            <person name="Vilgalys R."/>
            <person name="Dunand C."/>
            <person name="Henrissat B."/>
            <person name="Grigoriev I.V."/>
            <person name="Hibbett D."/>
            <person name="Nagy L.G."/>
            <person name="Martin F.M."/>
        </authorList>
    </citation>
    <scope>NUCLEOTIDE SEQUENCE</scope>
    <source>
        <strain evidence="8">UP504</strain>
    </source>
</reference>
<dbReference type="Gene3D" id="3.90.79.10">
    <property type="entry name" value="Nucleoside Triphosphate Pyrophosphohydrolase"/>
    <property type="match status" value="1"/>
</dbReference>
<dbReference type="InterPro" id="IPR041698">
    <property type="entry name" value="Methyltransf_25"/>
</dbReference>
<evidence type="ECO:0000256" key="6">
    <source>
        <dbReference type="SAM" id="MobiDB-lite"/>
    </source>
</evidence>
<evidence type="ECO:0000256" key="1">
    <source>
        <dbReference type="ARBA" id="ARBA00005179"/>
    </source>
</evidence>
<dbReference type="InterPro" id="IPR051654">
    <property type="entry name" value="Meroterpenoid_MTases"/>
</dbReference>
<evidence type="ECO:0000256" key="4">
    <source>
        <dbReference type="ARBA" id="ARBA00022801"/>
    </source>
</evidence>
<evidence type="ECO:0000259" key="7">
    <source>
        <dbReference type="PROSITE" id="PS51462"/>
    </source>
</evidence>
<dbReference type="InterPro" id="IPR000086">
    <property type="entry name" value="NUDIX_hydrolase_dom"/>
</dbReference>
<dbReference type="InterPro" id="IPR015797">
    <property type="entry name" value="NUDIX_hydrolase-like_dom_sf"/>
</dbReference>
<sequence length="1353" mass="151934">MNRSLHLSESFVISCGTVTLDIDRSKVLVIYLRKTGEYCLPKGRKDVGEQLEATAVRETYEETGYIIELLPLQLTTLATLHGNDDVRSAIPGGTTEPVAVTQRTTQGVLKIIFWYAARGDSCAIRQMNTTEQDNEDFDAIWCPMDEVVRLLTFHDDKTITARVIEAARGGESAPSLVTGELGLIGGCRMVATCDSTTTSKSFEVTGSRRKSSRTDVLGLPIMTNTGRQYMPYLNSSIDPTSLGFLAILLGGSRAHCLQSFPEEVDRDWDASRKSLFPPSYSERRSPGRFLDGDYFLLPSIPFVFANCAQDLVDKDVEGDAWDVIRFSGCAADGSKRTIKLWSLDHILQALNDPAPHLIKVASFRNVPCCPRFHPRLGWTALVHQPRRAAGGLCILQDRDIFLLKDPSTTTKSLRYAVLGVTCDLLLTSVLLFDTSSHRFLDPTRSRLLVKWLGQDPLHNPDALHEAIKSIYKSETYYPTLRKNLENEMRRLLCPGAGVSQKSDSEADDETSIPDIGNIVAPPTFIQSNDNTPLIPVVTNPPDLAPFSSNSQSYFTRIRTKGDTEWTNAFVKVSSAASIKWERKMLPVLSTRISPGMLQNLLVYNADLNSLVMTRLPGKTLNDFRLEYAVTRNCEDVSFKSSRDALGWFVNIEIRRAYECGLLYSVGKDLADAPEGLDSPIHKFYYDRLHNDVKFTKHYYPTTPGFSGDNAVQFDDFIALPWKIDGVEYPRFRSRSGRQNGFSILMKQDPAIYFIDYEAAGHHSPFLDLAKPLYLDGFFSVMYHDIASKSSDPTSERAPVSWRIDGGKVCIDLDAPLSDLDKVICFMKLEYTLKPLLEYTAWNLEEQMESAGNVLSAALLCCALLTRDFSRHPDSFFLNCAVGILLYNDLKGTLKRFCGWDNWPCVVETSINADSEAQADKELALFGSGGFSLTPEPFDTQLFSILFNKVDLEPDSVFLKRLDDTLRLHKKFSKDSNESSAVVIRRIGDARRMGIRVAPHTCIRECIFAEPRIDHHFQYQEVQETRRSRPYRMTLVDLGCCMGTDLRKLVVDGFPVLDLVGLDIENRFFDIGRLMYNEGDTPSIKFKQTDVLDPLFCERNASLESKFDFVHSANVVHLFQTEGQLAVIRSMAFLAKPGGLMWGRQVGLANGPDGAKYKHEEGKGTRFTAGEFKELILDATGWREEDIIYRSELVAYTELRIAKPGKNWVLQWSVRVPFDKTPGARRITELYIFAEQENGRMEEQPREGDSVDAVSLITFNGIQLTPRECGVGANKRKPDDSSRRSSHSARRGNRPLQPLALAKGWKTPRPPPPSSSSHHANQAAIRPSSRMSSRQTPLHHDLYLLVRELPISER</sequence>
<keyword evidence="3" id="KW-0949">S-adenosyl-L-methionine</keyword>
<dbReference type="InterPro" id="IPR029063">
    <property type="entry name" value="SAM-dependent_MTases_sf"/>
</dbReference>
<feature type="domain" description="Nudix hydrolase" evidence="7">
    <location>
        <begin position="4"/>
        <end position="165"/>
    </location>
</feature>
<accession>A0A9P6B4V5</accession>
<comment type="caution">
    <text evidence="8">The sequence shown here is derived from an EMBL/GenBank/DDBJ whole genome shotgun (WGS) entry which is preliminary data.</text>
</comment>
<comment type="pathway">
    <text evidence="1">Secondary metabolite biosynthesis.</text>
</comment>
<evidence type="ECO:0000256" key="5">
    <source>
        <dbReference type="ARBA" id="ARBA00038314"/>
    </source>
</evidence>
<dbReference type="PANTHER" id="PTHR35897">
    <property type="entry name" value="METHYLTRANSFERASE AUSD"/>
    <property type="match status" value="1"/>
</dbReference>
<feature type="region of interest" description="Disordered" evidence="6">
    <location>
        <begin position="1266"/>
        <end position="1335"/>
    </location>
</feature>
<comment type="similarity">
    <text evidence="5">Belongs to the class I-like SAM-binding methyltransferase superfamily.</text>
</comment>
<dbReference type="GO" id="GO:0016740">
    <property type="term" value="F:transferase activity"/>
    <property type="evidence" value="ECO:0007669"/>
    <property type="project" value="UniProtKB-KW"/>
</dbReference>
<name>A0A9P6B4V5_9AGAM</name>
<evidence type="ECO:0000313" key="8">
    <source>
        <dbReference type="EMBL" id="KAF9517529.1"/>
    </source>
</evidence>
<organism evidence="8 9">
    <name type="scientific">Hydnum rufescens UP504</name>
    <dbReference type="NCBI Taxonomy" id="1448309"/>
    <lineage>
        <taxon>Eukaryota</taxon>
        <taxon>Fungi</taxon>
        <taxon>Dikarya</taxon>
        <taxon>Basidiomycota</taxon>
        <taxon>Agaricomycotina</taxon>
        <taxon>Agaricomycetes</taxon>
        <taxon>Cantharellales</taxon>
        <taxon>Hydnaceae</taxon>
        <taxon>Hydnum</taxon>
    </lineage>
</organism>
<dbReference type="Proteomes" id="UP000886523">
    <property type="component" value="Unassembled WGS sequence"/>
</dbReference>
<dbReference type="Gene3D" id="3.40.50.150">
    <property type="entry name" value="Vaccinia Virus protein VP39"/>
    <property type="match status" value="1"/>
</dbReference>
<keyword evidence="9" id="KW-1185">Reference proteome</keyword>
<proteinExistence type="inferred from homology"/>
<keyword evidence="2" id="KW-0808">Transferase</keyword>
<dbReference type="EMBL" id="MU128931">
    <property type="protein sequence ID" value="KAF9517529.1"/>
    <property type="molecule type" value="Genomic_DNA"/>
</dbReference>
<dbReference type="PANTHER" id="PTHR35897:SF1">
    <property type="entry name" value="METHYLTRANSFERASE AUSD"/>
    <property type="match status" value="1"/>
</dbReference>
<feature type="compositionally biased region" description="Basic residues" evidence="6">
    <location>
        <begin position="1283"/>
        <end position="1292"/>
    </location>
</feature>
<dbReference type="Pfam" id="PF00293">
    <property type="entry name" value="NUDIX"/>
    <property type="match status" value="1"/>
</dbReference>
<dbReference type="PROSITE" id="PS51462">
    <property type="entry name" value="NUDIX"/>
    <property type="match status" value="1"/>
</dbReference>
<dbReference type="SUPFAM" id="SSF55811">
    <property type="entry name" value="Nudix"/>
    <property type="match status" value="1"/>
</dbReference>
<keyword evidence="4" id="KW-0378">Hydrolase</keyword>
<evidence type="ECO:0000313" key="9">
    <source>
        <dbReference type="Proteomes" id="UP000886523"/>
    </source>
</evidence>
<gene>
    <name evidence="8" type="ORF">BS47DRAFT_1389784</name>
</gene>
<dbReference type="SUPFAM" id="SSF53335">
    <property type="entry name" value="S-adenosyl-L-methionine-dependent methyltransferases"/>
    <property type="match status" value="1"/>
</dbReference>
<dbReference type="PROSITE" id="PS00893">
    <property type="entry name" value="NUDIX_BOX"/>
    <property type="match status" value="1"/>
</dbReference>
<dbReference type="OrthoDB" id="2094832at2759"/>
<dbReference type="GO" id="GO:0016787">
    <property type="term" value="F:hydrolase activity"/>
    <property type="evidence" value="ECO:0007669"/>
    <property type="project" value="UniProtKB-KW"/>
</dbReference>